<keyword evidence="1" id="KW-0539">Nucleus</keyword>
<evidence type="ECO:0000259" key="3">
    <source>
        <dbReference type="Pfam" id="PF00172"/>
    </source>
</evidence>
<evidence type="ECO:0000256" key="2">
    <source>
        <dbReference type="SAM" id="MobiDB-lite"/>
    </source>
</evidence>
<sequence>MEPVVRKSHLKCDETRPSCRRCAVMGYSCEYKQWQKKAGRPITYHATQRTILPATDAKIMTNGRVSGPSTTDFSESAESSPRNSPRCHVQIQWRYSGASEEHVHPHETILSCQLDIPRAPGPISFFTIHMPFKSRELFHYFYKADQALEVIGQKQHQDCLVSVMEHADAFRNALLIASLHYTLNTGNMQHFQSTFLFHKLQTIRMVNEWLVNQTSESVTCIIRQIASLCFVELCLGEIANAEIHLNGIVSLLKQIGRCGTNGSDPTKQELADRYFILNVYDLSQQEALDMTYTITRSEVSTGGLRIKLSAIRLLPSLLAPIPLGSTLKDINGLGTIISLRSMTHKVDEARKEYSTEAECLRGVFDAAWTTGAASQVLANYVASHIQSTSMHDTQTPPLNFPYRRDLSRMYARWKDDPDRGGVFQLQDTGLESEAWHQAVAKR</sequence>
<dbReference type="CDD" id="cd00067">
    <property type="entry name" value="GAL4"/>
    <property type="match status" value="1"/>
</dbReference>
<dbReference type="Gene3D" id="4.10.240.10">
    <property type="entry name" value="Zn(2)-C6 fungal-type DNA-binding domain"/>
    <property type="match status" value="1"/>
</dbReference>
<organism evidence="4 5">
    <name type="scientific">Fusarium torulosum</name>
    <dbReference type="NCBI Taxonomy" id="33205"/>
    <lineage>
        <taxon>Eukaryota</taxon>
        <taxon>Fungi</taxon>
        <taxon>Dikarya</taxon>
        <taxon>Ascomycota</taxon>
        <taxon>Pezizomycotina</taxon>
        <taxon>Sordariomycetes</taxon>
        <taxon>Hypocreomycetidae</taxon>
        <taxon>Hypocreales</taxon>
        <taxon>Nectriaceae</taxon>
        <taxon>Fusarium</taxon>
    </lineage>
</organism>
<evidence type="ECO:0000313" key="5">
    <source>
        <dbReference type="Proteomes" id="UP001187734"/>
    </source>
</evidence>
<dbReference type="AlphaFoldDB" id="A0AAE8SNG1"/>
<dbReference type="SUPFAM" id="SSF57701">
    <property type="entry name" value="Zn2/Cys6 DNA-binding domain"/>
    <property type="match status" value="1"/>
</dbReference>
<keyword evidence="5" id="KW-1185">Reference proteome</keyword>
<dbReference type="PANTHER" id="PTHR37534:SF20">
    <property type="entry name" value="PRO1A C6 ZINK-FINGER PROTEIN"/>
    <property type="match status" value="1"/>
</dbReference>
<dbReference type="InterPro" id="IPR001138">
    <property type="entry name" value="Zn2Cys6_DnaBD"/>
</dbReference>
<reference evidence="4" key="1">
    <citation type="submission" date="2018-03" db="EMBL/GenBank/DDBJ databases">
        <authorList>
            <person name="Guldener U."/>
        </authorList>
    </citation>
    <scope>NUCLEOTIDE SEQUENCE</scope>
</reference>
<dbReference type="Pfam" id="PF00172">
    <property type="entry name" value="Zn_clus"/>
    <property type="match status" value="1"/>
</dbReference>
<feature type="compositionally biased region" description="Polar residues" evidence="2">
    <location>
        <begin position="63"/>
        <end position="83"/>
    </location>
</feature>
<feature type="domain" description="Zn(2)-C6 fungal-type" evidence="3">
    <location>
        <begin position="6"/>
        <end position="37"/>
    </location>
</feature>
<feature type="region of interest" description="Disordered" evidence="2">
    <location>
        <begin position="59"/>
        <end position="84"/>
    </location>
</feature>
<dbReference type="Proteomes" id="UP001187734">
    <property type="component" value="Unassembled WGS sequence"/>
</dbReference>
<comment type="caution">
    <text evidence="4">The sequence shown here is derived from an EMBL/GenBank/DDBJ whole genome shotgun (WGS) entry which is preliminary data.</text>
</comment>
<dbReference type="EMBL" id="ONZP01000537">
    <property type="protein sequence ID" value="SPJ86961.1"/>
    <property type="molecule type" value="Genomic_DNA"/>
</dbReference>
<name>A0AAE8SNG1_9HYPO</name>
<dbReference type="PANTHER" id="PTHR37534">
    <property type="entry name" value="TRANSCRIPTIONAL ACTIVATOR PROTEIN UGA3"/>
    <property type="match status" value="1"/>
</dbReference>
<accession>A0AAE8SNG1</accession>
<proteinExistence type="predicted"/>
<dbReference type="InterPro" id="IPR036864">
    <property type="entry name" value="Zn2-C6_fun-type_DNA-bd_sf"/>
</dbReference>
<evidence type="ECO:0000313" key="4">
    <source>
        <dbReference type="EMBL" id="SPJ86961.1"/>
    </source>
</evidence>
<dbReference type="GO" id="GO:0008270">
    <property type="term" value="F:zinc ion binding"/>
    <property type="evidence" value="ECO:0007669"/>
    <property type="project" value="InterPro"/>
</dbReference>
<dbReference type="GO" id="GO:0000981">
    <property type="term" value="F:DNA-binding transcription factor activity, RNA polymerase II-specific"/>
    <property type="evidence" value="ECO:0007669"/>
    <property type="project" value="InterPro"/>
</dbReference>
<gene>
    <name evidence="4" type="ORF">FTOL_11986</name>
</gene>
<evidence type="ECO:0000256" key="1">
    <source>
        <dbReference type="ARBA" id="ARBA00023242"/>
    </source>
</evidence>
<protein>
    <recommendedName>
        <fullName evidence="3">Zn(2)-C6 fungal-type domain-containing protein</fullName>
    </recommendedName>
</protein>